<keyword evidence="2" id="KW-1185">Reference proteome</keyword>
<reference evidence="2" key="1">
    <citation type="journal article" date="2017" name="Appl. Environ. Microbiol.">
        <title>Genomic analysis of Calderihabitans maritimus KKC1, a thermophilic hydrogenogenic carboxydotrophic bacterium isolated from marine sediment.</title>
        <authorList>
            <person name="Omae K."/>
            <person name="Yoneda Y."/>
            <person name="Fukuyama Y."/>
            <person name="Yoshida T."/>
            <person name="Sako Y."/>
        </authorList>
    </citation>
    <scope>NUCLEOTIDE SEQUENCE [LARGE SCALE GENOMIC DNA]</scope>
    <source>
        <strain evidence="2">KKC1</strain>
    </source>
</reference>
<dbReference type="Pfam" id="PF10055">
    <property type="entry name" value="DUF2292"/>
    <property type="match status" value="1"/>
</dbReference>
<comment type="caution">
    <text evidence="1">The sequence shown here is derived from an EMBL/GenBank/DDBJ whole genome shotgun (WGS) entry which is preliminary data.</text>
</comment>
<evidence type="ECO:0000313" key="1">
    <source>
        <dbReference type="EMBL" id="GAW93119.1"/>
    </source>
</evidence>
<proteinExistence type="predicted"/>
<dbReference type="AlphaFoldDB" id="A0A1Z5HUA6"/>
<dbReference type="InterPro" id="IPR018743">
    <property type="entry name" value="DUF2292"/>
</dbReference>
<organism evidence="1 2">
    <name type="scientific">Calderihabitans maritimus</name>
    <dbReference type="NCBI Taxonomy" id="1246530"/>
    <lineage>
        <taxon>Bacteria</taxon>
        <taxon>Bacillati</taxon>
        <taxon>Bacillota</taxon>
        <taxon>Clostridia</taxon>
        <taxon>Neomoorellales</taxon>
        <taxon>Calderihabitantaceae</taxon>
        <taxon>Calderihabitans</taxon>
    </lineage>
</organism>
<dbReference type="EMBL" id="BDGJ01000116">
    <property type="protein sequence ID" value="GAW93119.1"/>
    <property type="molecule type" value="Genomic_DNA"/>
</dbReference>
<gene>
    <name evidence="1" type="ORF">KKC1_22600</name>
</gene>
<sequence>MIPLGGRAGEKGRMSEEFELPPEIIREIVRAVGAVKYGTVTIIIQDSRVVQIDKTEKVRLC</sequence>
<name>A0A1Z5HUA6_9FIRM</name>
<accession>A0A1Z5HUA6</accession>
<dbReference type="Proteomes" id="UP000197032">
    <property type="component" value="Unassembled WGS sequence"/>
</dbReference>
<protein>
    <recommendedName>
        <fullName evidence="3">DUF2292 domain-containing protein</fullName>
    </recommendedName>
</protein>
<evidence type="ECO:0000313" key="2">
    <source>
        <dbReference type="Proteomes" id="UP000197032"/>
    </source>
</evidence>
<evidence type="ECO:0008006" key="3">
    <source>
        <dbReference type="Google" id="ProtNLM"/>
    </source>
</evidence>